<gene>
    <name evidence="12" type="ORF">EXIGLDRAFT_729076</name>
</gene>
<evidence type="ECO:0000256" key="1">
    <source>
        <dbReference type="ARBA" id="ARBA00005762"/>
    </source>
</evidence>
<keyword evidence="5 8" id="KW-0694">RNA-binding</keyword>
<dbReference type="Pfam" id="PF05183">
    <property type="entry name" value="RdRP"/>
    <property type="match status" value="1"/>
</dbReference>
<protein>
    <recommendedName>
        <fullName evidence="8">RNA-dependent RNA polymerase</fullName>
        <ecNumber evidence="8">2.7.7.48</ecNumber>
    </recommendedName>
</protein>
<dbReference type="InParanoid" id="A0A165CRM8"/>
<evidence type="ECO:0000259" key="11">
    <source>
        <dbReference type="Pfam" id="PF26253"/>
    </source>
</evidence>
<dbReference type="Proteomes" id="UP000077266">
    <property type="component" value="Unassembled WGS sequence"/>
</dbReference>
<keyword evidence="6" id="KW-0943">RNA-mediated gene silencing</keyword>
<feature type="domain" description="RDRP C-terminal head" evidence="11">
    <location>
        <begin position="619"/>
        <end position="714"/>
    </location>
</feature>
<comment type="catalytic activity">
    <reaction evidence="7 8">
        <text>RNA(n) + a ribonucleoside 5'-triphosphate = RNA(n+1) + diphosphate</text>
        <dbReference type="Rhea" id="RHEA:21248"/>
        <dbReference type="Rhea" id="RHEA-COMP:14527"/>
        <dbReference type="Rhea" id="RHEA-COMP:17342"/>
        <dbReference type="ChEBI" id="CHEBI:33019"/>
        <dbReference type="ChEBI" id="CHEBI:61557"/>
        <dbReference type="ChEBI" id="CHEBI:140395"/>
        <dbReference type="EC" id="2.7.7.48"/>
    </reaction>
</comment>
<accession>A0A165CRM8</accession>
<evidence type="ECO:0000313" key="13">
    <source>
        <dbReference type="Proteomes" id="UP000077266"/>
    </source>
</evidence>
<keyword evidence="2 8" id="KW-0696">RNA-directed RNA polymerase</keyword>
<dbReference type="EMBL" id="KV426295">
    <property type="protein sequence ID" value="KZV82971.1"/>
    <property type="molecule type" value="Genomic_DNA"/>
</dbReference>
<dbReference type="GO" id="GO:0003968">
    <property type="term" value="F:RNA-directed RNA polymerase activity"/>
    <property type="evidence" value="ECO:0007669"/>
    <property type="project" value="UniProtKB-KW"/>
</dbReference>
<evidence type="ECO:0000256" key="4">
    <source>
        <dbReference type="ARBA" id="ARBA00022695"/>
    </source>
</evidence>
<proteinExistence type="inferred from homology"/>
<keyword evidence="4 8" id="KW-0548">Nucleotidyltransferase</keyword>
<dbReference type="InterPro" id="IPR057596">
    <property type="entry name" value="RDRP_core"/>
</dbReference>
<evidence type="ECO:0000256" key="6">
    <source>
        <dbReference type="ARBA" id="ARBA00023158"/>
    </source>
</evidence>
<feature type="region of interest" description="Disordered" evidence="9">
    <location>
        <begin position="637"/>
        <end position="659"/>
    </location>
</feature>
<evidence type="ECO:0000256" key="5">
    <source>
        <dbReference type="ARBA" id="ARBA00022884"/>
    </source>
</evidence>
<dbReference type="Pfam" id="PF26253">
    <property type="entry name" value="RdRP_head"/>
    <property type="match status" value="1"/>
</dbReference>
<reference evidence="12 13" key="1">
    <citation type="journal article" date="2016" name="Mol. Biol. Evol.">
        <title>Comparative Genomics of Early-Diverging Mushroom-Forming Fungi Provides Insights into the Origins of Lignocellulose Decay Capabilities.</title>
        <authorList>
            <person name="Nagy L.G."/>
            <person name="Riley R."/>
            <person name="Tritt A."/>
            <person name="Adam C."/>
            <person name="Daum C."/>
            <person name="Floudas D."/>
            <person name="Sun H."/>
            <person name="Yadav J.S."/>
            <person name="Pangilinan J."/>
            <person name="Larsson K.H."/>
            <person name="Matsuura K."/>
            <person name="Barry K."/>
            <person name="Labutti K."/>
            <person name="Kuo R."/>
            <person name="Ohm R.A."/>
            <person name="Bhattacharya S.S."/>
            <person name="Shirouzu T."/>
            <person name="Yoshinaga Y."/>
            <person name="Martin F.M."/>
            <person name="Grigoriev I.V."/>
            <person name="Hibbett D.S."/>
        </authorList>
    </citation>
    <scope>NUCLEOTIDE SEQUENCE [LARGE SCALE GENOMIC DNA]</scope>
    <source>
        <strain evidence="12 13">HHB12029</strain>
    </source>
</reference>
<evidence type="ECO:0000256" key="3">
    <source>
        <dbReference type="ARBA" id="ARBA00022679"/>
    </source>
</evidence>
<dbReference type="PANTHER" id="PTHR23079:SF55">
    <property type="entry name" value="RNA-DIRECTED RNA POLYMERASE"/>
    <property type="match status" value="1"/>
</dbReference>
<keyword evidence="13" id="KW-1185">Reference proteome</keyword>
<dbReference type="STRING" id="1314781.A0A165CRM8"/>
<sequence length="810" mass="91165">MDVRSGLVKRRVPMLAGRFSVTPDGDVALTTWVRNEDESRATRWVDDSMRFMTVSFDKQAETFFLGPDGLSRLLQLFDHGVDANQKHYDFLGYTESQLGSSNLLFFEEGQHYTREAMLQYFGQLEPVFVKSGYGKYAARLGLSFSSTVVGHELQDGDLVMIPDRRAQDGSLTTDGCGLIKESFARDVCRVLNLPDTTPIFQVRLGGIKGVFARYSNALFESLTGDADAVMAFRPSMFKYEGGPRLLEVNKVARSPRAARLNIQFILLLLTLGIPMQAFQDLLTLQLERIANIFNDRSAAIAFIENVYDVALDPQAPPSLHQDLYLMLHASFDLSEPRLQWSLDTLRVQILKKLREKLQIEVRDSAQLYGVCDETGSLEEDEVFLNLPDRVDLNGRRVLVGKNPAYAPGDLRVFTVVDRPELRVCPANCIVFASSLRCQRSPADTMSGGDLDGDLFFVCWDPTLLPQQPAAPQPRPKGLAQTSTRSSMREEAATTFLALRSKMLLGQLSNEWKETAESSPAIANDLYCLALVPIIEQALDIAKTGDDAQELRKQFNRTRYRLKKTSSRDDYNRLQVLRDMIPESALAKPEFAHWRCDRDLDLRHTMTTPTWARMWAEANTTMLQFNAEMKKAIESDNFEAADEQSSKRRKAPSAQDKRADDVRERIVADYFSGTTPQERQEQTLRASVWYVLGYSARKHAFAWLGLSYLCRLKALARQCGGEVVSIGPLSVPLNPESSRTEPSNLGDSWRLVSRTNSVESINSDDTRLPLEQLILTCLQLAHSFTLKTDSTSRNFNCSTCGEKTVERLKLA</sequence>
<evidence type="ECO:0000256" key="8">
    <source>
        <dbReference type="RuleBase" id="RU363098"/>
    </source>
</evidence>
<dbReference type="InterPro" id="IPR058752">
    <property type="entry name" value="RDRP_C_head"/>
</dbReference>
<evidence type="ECO:0000256" key="9">
    <source>
        <dbReference type="SAM" id="MobiDB-lite"/>
    </source>
</evidence>
<comment type="similarity">
    <text evidence="1 8">Belongs to the RdRP family.</text>
</comment>
<evidence type="ECO:0000313" key="12">
    <source>
        <dbReference type="EMBL" id="KZV82971.1"/>
    </source>
</evidence>
<dbReference type="EC" id="2.7.7.48" evidence="8"/>
<evidence type="ECO:0000259" key="10">
    <source>
        <dbReference type="Pfam" id="PF05183"/>
    </source>
</evidence>
<feature type="domain" description="RDRP core" evidence="10">
    <location>
        <begin position="38"/>
        <end position="559"/>
    </location>
</feature>
<dbReference type="GO" id="GO:0003723">
    <property type="term" value="F:RNA binding"/>
    <property type="evidence" value="ECO:0007669"/>
    <property type="project" value="UniProtKB-KW"/>
</dbReference>
<dbReference type="GO" id="GO:0031380">
    <property type="term" value="C:nuclear RNA-directed RNA polymerase complex"/>
    <property type="evidence" value="ECO:0007669"/>
    <property type="project" value="TreeGrafter"/>
</dbReference>
<evidence type="ECO:0000256" key="7">
    <source>
        <dbReference type="ARBA" id="ARBA00048744"/>
    </source>
</evidence>
<dbReference type="GO" id="GO:0030422">
    <property type="term" value="P:siRNA processing"/>
    <property type="evidence" value="ECO:0007669"/>
    <property type="project" value="TreeGrafter"/>
</dbReference>
<feature type="region of interest" description="Disordered" evidence="9">
    <location>
        <begin position="466"/>
        <end position="485"/>
    </location>
</feature>
<name>A0A165CRM8_EXIGL</name>
<dbReference type="OrthoDB" id="6513042at2759"/>
<organism evidence="12 13">
    <name type="scientific">Exidia glandulosa HHB12029</name>
    <dbReference type="NCBI Taxonomy" id="1314781"/>
    <lineage>
        <taxon>Eukaryota</taxon>
        <taxon>Fungi</taxon>
        <taxon>Dikarya</taxon>
        <taxon>Basidiomycota</taxon>
        <taxon>Agaricomycotina</taxon>
        <taxon>Agaricomycetes</taxon>
        <taxon>Auriculariales</taxon>
        <taxon>Exidiaceae</taxon>
        <taxon>Exidia</taxon>
    </lineage>
</organism>
<evidence type="ECO:0000256" key="2">
    <source>
        <dbReference type="ARBA" id="ARBA00022484"/>
    </source>
</evidence>
<keyword evidence="3 8" id="KW-0808">Transferase</keyword>
<dbReference type="AlphaFoldDB" id="A0A165CRM8"/>
<dbReference type="InterPro" id="IPR007855">
    <property type="entry name" value="RDRP"/>
</dbReference>
<dbReference type="PANTHER" id="PTHR23079">
    <property type="entry name" value="RNA-DEPENDENT RNA POLYMERASE"/>
    <property type="match status" value="1"/>
</dbReference>